<dbReference type="Proteomes" id="UP000324143">
    <property type="component" value="Unassembled WGS sequence"/>
</dbReference>
<proteinExistence type="predicted"/>
<organism evidence="2 3">
    <name type="scientific">Candidatus Mcinerneyibacterium aminivorans</name>
    <dbReference type="NCBI Taxonomy" id="2703815"/>
    <lineage>
        <taxon>Bacteria</taxon>
        <taxon>Candidatus Macinerneyibacteriota</taxon>
        <taxon>Candidatus Mcinerneyibacteria</taxon>
        <taxon>Candidatus Mcinerneyibacteriales</taxon>
        <taxon>Candidatus Mcinerneyibacteriaceae</taxon>
        <taxon>Candidatus Mcinerneyibacterium</taxon>
    </lineage>
</organism>
<evidence type="ECO:0000256" key="1">
    <source>
        <dbReference type="SAM" id="SignalP"/>
    </source>
</evidence>
<protein>
    <submittedName>
        <fullName evidence="2">Uncharacterized protein</fullName>
    </submittedName>
</protein>
<feature type="chain" id="PRO_5022990107" evidence="1">
    <location>
        <begin position="26"/>
        <end position="765"/>
    </location>
</feature>
<name>A0A5D0MIH4_9BACT</name>
<gene>
    <name evidence="2" type="ORF">FXF47_09640</name>
</gene>
<evidence type="ECO:0000313" key="2">
    <source>
        <dbReference type="EMBL" id="TYB30389.1"/>
    </source>
</evidence>
<comment type="caution">
    <text evidence="2">The sequence shown here is derived from an EMBL/GenBank/DDBJ whole genome shotgun (WGS) entry which is preliminary data.</text>
</comment>
<accession>A0A5D0MIH4</accession>
<evidence type="ECO:0000313" key="3">
    <source>
        <dbReference type="Proteomes" id="UP000324143"/>
    </source>
</evidence>
<dbReference type="EMBL" id="VSIX01000139">
    <property type="protein sequence ID" value="TYB30389.1"/>
    <property type="molecule type" value="Genomic_DNA"/>
</dbReference>
<feature type="signal peptide" evidence="1">
    <location>
        <begin position="1"/>
        <end position="25"/>
    </location>
</feature>
<sequence>MPFQKLILSMILCLSVVFASSGEIADDNIIFNTLLNTEYDRIIDFPYLSKINWIQKKESDKFSWQFSSKNIITILDDVKEGLTFSNRLYLYDSDVFYGRENFPEARSMPLFKGNNYNLTFNNDLLRSDDYILREGTIKNNLDVYFKKKFDEFKISGNFSFKSGQNLESRNSYFEFKSIKLIKDNSFSMEIGKITPHFDDLNLDKQNTPVTGVQISKKWKNTNITFVAARPDIPLEFGFDDTDRVVVNVNDWNKDKPYIYNFEKPYNYFDIEQGNIPVFINAYRDGAVIEITNSCIINHGEVIIPSQIMNGDYDRIEITYNRTNTDQQLIYLNAFDFNKTLFKNTKIGISYVDLHNDTHSVTNLSSNFAPFDSNIWSINLESSFNNLNWLIKVFQSKIVPDDYKYDKREIDYVYYFNTNYKQNKFEAQFEYSWIGGDYLLNVIPLSHKWKLVEDSNSDFNWDYHKLYGELGEETYDFSIEYENFFTHNFNVSYAFNLKSNYKNSEYALYDRFYIPYYSQTGNEYNLYGEGIDDGKKDLILKYKIKKHNIEFMASYKKVIDPDLHISNLEKNYEVYTGDVKYENGNLSLSINYDKKYDFVYYSPQIENFIKQKEDSTLQAAMQYNNRFNLFLDLFLNIRENFKYIYDADSLYNDKDWYFKQYIIPDMDTVDENIIQNSLFFELLYKFSSRNYLTVYYDIEGYSGEVSNYSSILDYRRTRRGIKYFSNLEIENLFLVAFYDEDELFFDKQKNLDYTRKEIGALIQFKF</sequence>
<reference evidence="2" key="1">
    <citation type="submission" date="2019-08" db="EMBL/GenBank/DDBJ databases">
        <title>Genomic characterization of a novel candidate phylum (ARYD3) from a high temperature, high salinity tertiary oil reservoir in north central Oklahoma, USA.</title>
        <authorList>
            <person name="Youssef N.H."/>
            <person name="Yadav A."/>
            <person name="Elshahed M.S."/>
        </authorList>
    </citation>
    <scope>NUCLEOTIDE SEQUENCE [LARGE SCALE GENOMIC DNA]</scope>
    <source>
        <strain evidence="2">ARYD3</strain>
    </source>
</reference>
<keyword evidence="3" id="KW-1185">Reference proteome</keyword>
<dbReference type="AlphaFoldDB" id="A0A5D0MIH4"/>
<keyword evidence="1" id="KW-0732">Signal</keyword>